<dbReference type="InParanoid" id="A0A165EFF3"/>
<keyword evidence="5 9" id="KW-0195">Cyclin</keyword>
<keyword evidence="12" id="KW-1185">Reference proteome</keyword>
<evidence type="ECO:0000256" key="1">
    <source>
        <dbReference type="ARBA" id="ARBA00004123"/>
    </source>
</evidence>
<dbReference type="PANTHER" id="PTHR10026">
    <property type="entry name" value="CYCLIN"/>
    <property type="match status" value="1"/>
</dbReference>
<evidence type="ECO:0000259" key="10">
    <source>
        <dbReference type="SMART" id="SM00385"/>
    </source>
</evidence>
<dbReference type="SUPFAM" id="SSF47954">
    <property type="entry name" value="Cyclin-like"/>
    <property type="match status" value="2"/>
</dbReference>
<comment type="similarity">
    <text evidence="2">Belongs to the cyclin family. Cyclin C subfamily.</text>
</comment>
<dbReference type="GO" id="GO:0006357">
    <property type="term" value="P:regulation of transcription by RNA polymerase II"/>
    <property type="evidence" value="ECO:0007669"/>
    <property type="project" value="InterPro"/>
</dbReference>
<evidence type="ECO:0000256" key="8">
    <source>
        <dbReference type="ARBA" id="ARBA00023242"/>
    </source>
</evidence>
<keyword evidence="8" id="KW-0539">Nucleus</keyword>
<keyword evidence="6" id="KW-0010">Activator</keyword>
<dbReference type="FunFam" id="1.10.472.10:FF:000076">
    <property type="entry name" value="RNA polymerase II holoenzyme cyclin-like subunit"/>
    <property type="match status" value="1"/>
</dbReference>
<keyword evidence="7" id="KW-0804">Transcription</keyword>
<dbReference type="STRING" id="1314781.A0A165EFF3"/>
<proteinExistence type="inferred from homology"/>
<dbReference type="AlphaFoldDB" id="A0A165EFF3"/>
<reference evidence="11 12" key="1">
    <citation type="journal article" date="2016" name="Mol. Biol. Evol.">
        <title>Comparative Genomics of Early-Diverging Mushroom-Forming Fungi Provides Insights into the Origins of Lignocellulose Decay Capabilities.</title>
        <authorList>
            <person name="Nagy L.G."/>
            <person name="Riley R."/>
            <person name="Tritt A."/>
            <person name="Adam C."/>
            <person name="Daum C."/>
            <person name="Floudas D."/>
            <person name="Sun H."/>
            <person name="Yadav J.S."/>
            <person name="Pangilinan J."/>
            <person name="Larsson K.H."/>
            <person name="Matsuura K."/>
            <person name="Barry K."/>
            <person name="Labutti K."/>
            <person name="Kuo R."/>
            <person name="Ohm R.A."/>
            <person name="Bhattacharya S.S."/>
            <person name="Shirouzu T."/>
            <person name="Yoshinaga Y."/>
            <person name="Martin F.M."/>
            <person name="Grigoriev I.V."/>
            <person name="Hibbett D.S."/>
        </authorList>
    </citation>
    <scope>NUCLEOTIDE SEQUENCE [LARGE SCALE GENOMIC DNA]</scope>
    <source>
        <strain evidence="11 12">HHB12029</strain>
    </source>
</reference>
<evidence type="ECO:0000256" key="2">
    <source>
        <dbReference type="ARBA" id="ARBA00008638"/>
    </source>
</evidence>
<evidence type="ECO:0000256" key="6">
    <source>
        <dbReference type="ARBA" id="ARBA00023159"/>
    </source>
</evidence>
<evidence type="ECO:0000256" key="7">
    <source>
        <dbReference type="ARBA" id="ARBA00023163"/>
    </source>
</evidence>
<dbReference type="Pfam" id="PF00134">
    <property type="entry name" value="Cyclin_N"/>
    <property type="match status" value="1"/>
</dbReference>
<keyword evidence="4" id="KW-0805">Transcription regulation</keyword>
<keyword evidence="3" id="KW-0678">Repressor</keyword>
<organism evidence="11 12">
    <name type="scientific">Exidia glandulosa HHB12029</name>
    <dbReference type="NCBI Taxonomy" id="1314781"/>
    <lineage>
        <taxon>Eukaryota</taxon>
        <taxon>Fungi</taxon>
        <taxon>Dikarya</taxon>
        <taxon>Basidiomycota</taxon>
        <taxon>Agaricomycotina</taxon>
        <taxon>Agaricomycetes</taxon>
        <taxon>Auriculariales</taxon>
        <taxon>Exidiaceae</taxon>
        <taxon>Exidia</taxon>
    </lineage>
</organism>
<dbReference type="InterPro" id="IPR036915">
    <property type="entry name" value="Cyclin-like_sf"/>
</dbReference>
<dbReference type="Gene3D" id="1.10.472.10">
    <property type="entry name" value="Cyclin-like"/>
    <property type="match status" value="2"/>
</dbReference>
<dbReference type="Proteomes" id="UP000077266">
    <property type="component" value="Unassembled WGS sequence"/>
</dbReference>
<feature type="domain" description="Cyclin-like" evidence="10">
    <location>
        <begin position="46"/>
        <end position="141"/>
    </location>
</feature>
<evidence type="ECO:0000313" key="11">
    <source>
        <dbReference type="EMBL" id="KZV86814.1"/>
    </source>
</evidence>
<dbReference type="SMART" id="SM00385">
    <property type="entry name" value="CYCLIN"/>
    <property type="match status" value="2"/>
</dbReference>
<name>A0A165EFF3_EXIGL</name>
<dbReference type="GO" id="GO:0005634">
    <property type="term" value="C:nucleus"/>
    <property type="evidence" value="ECO:0007669"/>
    <property type="project" value="UniProtKB-SubCell"/>
</dbReference>
<dbReference type="GO" id="GO:0016538">
    <property type="term" value="F:cyclin-dependent protein serine/threonine kinase regulator activity"/>
    <property type="evidence" value="ECO:0007669"/>
    <property type="project" value="InterPro"/>
</dbReference>
<dbReference type="EMBL" id="KV426143">
    <property type="protein sequence ID" value="KZV86814.1"/>
    <property type="molecule type" value="Genomic_DNA"/>
</dbReference>
<feature type="domain" description="Cyclin-like" evidence="10">
    <location>
        <begin position="195"/>
        <end position="296"/>
    </location>
</feature>
<dbReference type="InterPro" id="IPR013763">
    <property type="entry name" value="Cyclin-like_dom"/>
</dbReference>
<evidence type="ECO:0000256" key="4">
    <source>
        <dbReference type="ARBA" id="ARBA00023015"/>
    </source>
</evidence>
<protein>
    <submittedName>
        <fullName evidence="11">C/H/G cyclin</fullName>
    </submittedName>
</protein>
<comment type="subcellular location">
    <subcellularLocation>
        <location evidence="1">Nucleus</location>
    </subcellularLocation>
</comment>
<dbReference type="CDD" id="cd20513">
    <property type="entry name" value="CYCLIN_CCNC_rpt1"/>
    <property type="match status" value="1"/>
</dbReference>
<dbReference type="InterPro" id="IPR043198">
    <property type="entry name" value="Cyclin/Ssn8"/>
</dbReference>
<accession>A0A165EFF3</accession>
<evidence type="ECO:0000256" key="5">
    <source>
        <dbReference type="ARBA" id="ARBA00023127"/>
    </source>
</evidence>
<evidence type="ECO:0000256" key="3">
    <source>
        <dbReference type="ARBA" id="ARBA00022491"/>
    </source>
</evidence>
<sequence length="373" mass="41529">MAANFWVSSHYKRWMVDRSTIEQARADDQEYATPNELSLLGILFANIIVKLARRLSLRQRVIATAHVFFRRFYLKNSYCDTDPYMVIAACVYVAAKAEETPVHVKSVVNEARNLYQSGEYHIKNFPSDNARLAEMEFYLVDELECDLTVFHPYRTLLTLVCSLTGLQDSSTDSSLIHEAEAGELGAGVNDESSPRYWGTGAGKLELPEGCIQLAWFIINDTYRSDTLCLVYPPHMIAIAAIHVAIVLHADTRKQPAPRRSSRRSNPSPRSTDAVAFLAGLNVNMSEIATIMQDMLGLYKLWSMFSDDAPDAKGVGGSPGDSTVTTKSLVDLLTQMRGGRDRDVAHPDSGRPVQQTKLLEMTQTQSSLVSGWRA</sequence>
<dbReference type="PIRSF" id="PIRSF028758">
    <property type="entry name" value="Cyclin, C/H/G types"/>
    <property type="match status" value="1"/>
</dbReference>
<gene>
    <name evidence="11" type="ORF">EXIGLDRAFT_752589</name>
</gene>
<evidence type="ECO:0000313" key="12">
    <source>
        <dbReference type="Proteomes" id="UP000077266"/>
    </source>
</evidence>
<dbReference type="OrthoDB" id="10266018at2759"/>
<dbReference type="InterPro" id="IPR006671">
    <property type="entry name" value="Cyclin_N"/>
</dbReference>
<evidence type="ECO:0000256" key="9">
    <source>
        <dbReference type="RuleBase" id="RU000383"/>
    </source>
</evidence>
<dbReference type="FunCoup" id="A0A165EFF3">
    <property type="interactions" value="696"/>
</dbReference>